<dbReference type="Proteomes" id="UP000695023">
    <property type="component" value="Unplaced"/>
</dbReference>
<dbReference type="InterPro" id="IPR011009">
    <property type="entry name" value="Kinase-like_dom_sf"/>
</dbReference>
<dbReference type="GeneID" id="106456172"/>
<dbReference type="InterPro" id="IPR000719">
    <property type="entry name" value="Prot_kinase_dom"/>
</dbReference>
<dbReference type="RefSeq" id="XP_013765567.1">
    <property type="nucleotide sequence ID" value="XM_013910113.1"/>
</dbReference>
<dbReference type="GO" id="GO:0030154">
    <property type="term" value="P:cell differentiation"/>
    <property type="evidence" value="ECO:0007669"/>
    <property type="project" value="TreeGrafter"/>
</dbReference>
<dbReference type="GO" id="GO:0035556">
    <property type="term" value="P:intracellular signal transduction"/>
    <property type="evidence" value="ECO:0007669"/>
    <property type="project" value="TreeGrafter"/>
</dbReference>
<dbReference type="AlphaFoldDB" id="A0A9Y6M8X4"/>
<protein>
    <submittedName>
        <fullName evidence="3">Tyrosine-protein kinase JAK2-like</fullName>
    </submittedName>
</protein>
<dbReference type="GO" id="GO:0005829">
    <property type="term" value="C:cytosol"/>
    <property type="evidence" value="ECO:0007669"/>
    <property type="project" value="TreeGrafter"/>
</dbReference>
<dbReference type="PROSITE" id="PS50011">
    <property type="entry name" value="PROTEIN_KINASE_DOM"/>
    <property type="match status" value="1"/>
</dbReference>
<evidence type="ECO:0000259" key="1">
    <source>
        <dbReference type="PROSITE" id="PS50011"/>
    </source>
</evidence>
<dbReference type="SUPFAM" id="SSF56112">
    <property type="entry name" value="Protein kinase-like (PK-like)"/>
    <property type="match status" value="1"/>
</dbReference>
<dbReference type="InterPro" id="IPR001245">
    <property type="entry name" value="Ser-Thr/Tyr_kinase_cat_dom"/>
</dbReference>
<feature type="domain" description="Protein kinase" evidence="1">
    <location>
        <begin position="1"/>
        <end position="111"/>
    </location>
</feature>
<sequence>MINMYAPESITESRFSQKSDVWSFGVVLHEIFSYCDISFNPKRLYMQEIGHNVLGTSISVHLANLLKGNWRLPPPLNCPPKVYLMMRQCWAHDFDERPFFSNLGNEIETMIQDERENSKG</sequence>
<name>A0A9Y6M8X4_9CICH</name>
<dbReference type="GO" id="GO:0005524">
    <property type="term" value="F:ATP binding"/>
    <property type="evidence" value="ECO:0007669"/>
    <property type="project" value="InterPro"/>
</dbReference>
<dbReference type="PANTHER" id="PTHR45807:SF3">
    <property type="entry name" value="TYROSINE-PROTEIN KINASE JAK3"/>
    <property type="match status" value="1"/>
</dbReference>
<reference evidence="3" key="1">
    <citation type="submission" date="2025-08" db="UniProtKB">
        <authorList>
            <consortium name="RefSeq"/>
        </authorList>
    </citation>
    <scope>IDENTIFICATION</scope>
</reference>
<dbReference type="GO" id="GO:0005131">
    <property type="term" value="F:growth hormone receptor binding"/>
    <property type="evidence" value="ECO:0007669"/>
    <property type="project" value="TreeGrafter"/>
</dbReference>
<dbReference type="Pfam" id="PF07714">
    <property type="entry name" value="PK_Tyr_Ser-Thr"/>
    <property type="match status" value="1"/>
</dbReference>
<proteinExistence type="predicted"/>
<dbReference type="GO" id="GO:0019221">
    <property type="term" value="P:cytokine-mediated signaling pathway"/>
    <property type="evidence" value="ECO:0007669"/>
    <property type="project" value="TreeGrafter"/>
</dbReference>
<accession>A0A9Y6M8X4</accession>
<gene>
    <name evidence="3" type="primary">LOC106456172</name>
</gene>
<dbReference type="PANTHER" id="PTHR45807">
    <property type="entry name" value="TYROSINE-PROTEIN KINASE HOPSCOTCH"/>
    <property type="match status" value="1"/>
</dbReference>
<dbReference type="GO" id="GO:0060397">
    <property type="term" value="P:growth hormone receptor signaling pathway via JAK-STAT"/>
    <property type="evidence" value="ECO:0007669"/>
    <property type="project" value="TreeGrafter"/>
</dbReference>
<dbReference type="InterPro" id="IPR051286">
    <property type="entry name" value="JAK"/>
</dbReference>
<keyword evidence="2" id="KW-1185">Reference proteome</keyword>
<dbReference type="GO" id="GO:0007259">
    <property type="term" value="P:cell surface receptor signaling pathway via JAK-STAT"/>
    <property type="evidence" value="ECO:0007669"/>
    <property type="project" value="TreeGrafter"/>
</dbReference>
<evidence type="ECO:0000313" key="2">
    <source>
        <dbReference type="Proteomes" id="UP000695023"/>
    </source>
</evidence>
<dbReference type="Gene3D" id="1.10.510.10">
    <property type="entry name" value="Transferase(Phosphotransferase) domain 1"/>
    <property type="match status" value="1"/>
</dbReference>
<evidence type="ECO:0000313" key="3">
    <source>
        <dbReference type="RefSeq" id="XP_013765567.1"/>
    </source>
</evidence>
<organism evidence="2 3">
    <name type="scientific">Pundamilia nyererei</name>
    <dbReference type="NCBI Taxonomy" id="303518"/>
    <lineage>
        <taxon>Eukaryota</taxon>
        <taxon>Metazoa</taxon>
        <taxon>Chordata</taxon>
        <taxon>Craniata</taxon>
        <taxon>Vertebrata</taxon>
        <taxon>Euteleostomi</taxon>
        <taxon>Actinopterygii</taxon>
        <taxon>Neopterygii</taxon>
        <taxon>Teleostei</taxon>
        <taxon>Neoteleostei</taxon>
        <taxon>Acanthomorphata</taxon>
        <taxon>Ovalentaria</taxon>
        <taxon>Cichlomorphae</taxon>
        <taxon>Cichliformes</taxon>
        <taxon>Cichlidae</taxon>
        <taxon>African cichlids</taxon>
        <taxon>Pseudocrenilabrinae</taxon>
        <taxon>Haplochromini</taxon>
        <taxon>Pundamilia</taxon>
    </lineage>
</organism>
<dbReference type="GO" id="GO:0004715">
    <property type="term" value="F:non-membrane spanning protein tyrosine kinase activity"/>
    <property type="evidence" value="ECO:0007669"/>
    <property type="project" value="TreeGrafter"/>
</dbReference>